<comment type="caution">
    <text evidence="2">The sequence shown here is derived from an EMBL/GenBank/DDBJ whole genome shotgun (WGS) entry which is preliminary data.</text>
</comment>
<keyword evidence="1" id="KW-0812">Transmembrane</keyword>
<keyword evidence="1" id="KW-1133">Transmembrane helix</keyword>
<proteinExistence type="predicted"/>
<name>A0A542D183_SERFO</name>
<sequence length="38" mass="4344">MATEYLSLLAGLVSLAGYALYRHFNSQKKSTLVRTRQR</sequence>
<keyword evidence="1" id="KW-0472">Membrane</keyword>
<dbReference type="EMBL" id="VISQ01000001">
    <property type="protein sequence ID" value="TVZ71333.1"/>
    <property type="molecule type" value="Genomic_DNA"/>
</dbReference>
<reference evidence="2" key="1">
    <citation type="submission" date="2019-06" db="EMBL/GenBank/DDBJ databases">
        <authorList>
            <person name="Deangelis K."/>
            <person name="Huntemann M."/>
            <person name="Clum A."/>
            <person name="Pillay M."/>
            <person name="Palaniappan K."/>
            <person name="Varghese N."/>
            <person name="Mikhailova N."/>
            <person name="Stamatis D."/>
            <person name="Reddy T."/>
            <person name="Daum C."/>
            <person name="Shapiro N."/>
            <person name="Ivanova N."/>
            <person name="Kyrpides N."/>
            <person name="Woyke T."/>
        </authorList>
    </citation>
    <scope>NUCLEOTIDE SEQUENCE [LARGE SCALE GENOMIC DNA]</scope>
    <source>
        <strain evidence="2">128R</strain>
    </source>
</reference>
<feature type="transmembrane region" description="Helical" evidence="1">
    <location>
        <begin position="6"/>
        <end position="24"/>
    </location>
</feature>
<organism evidence="2">
    <name type="scientific">Serratia fonticola</name>
    <dbReference type="NCBI Taxonomy" id="47917"/>
    <lineage>
        <taxon>Bacteria</taxon>
        <taxon>Pseudomonadati</taxon>
        <taxon>Pseudomonadota</taxon>
        <taxon>Gammaproteobacteria</taxon>
        <taxon>Enterobacterales</taxon>
        <taxon>Yersiniaceae</taxon>
        <taxon>Serratia</taxon>
    </lineage>
</organism>
<dbReference type="AlphaFoldDB" id="A0A542D183"/>
<evidence type="ECO:0000313" key="2">
    <source>
        <dbReference type="EMBL" id="TVZ71333.1"/>
    </source>
</evidence>
<accession>A0A542D183</accession>
<evidence type="ECO:0000256" key="1">
    <source>
        <dbReference type="SAM" id="Phobius"/>
    </source>
</evidence>
<reference evidence="2" key="2">
    <citation type="submission" date="2019-08" db="EMBL/GenBank/DDBJ databases">
        <title>Investigation of anaerobic lignin degradation for improved lignocellulosic biofuels.</title>
        <authorList>
            <person name="Deangelis K.PhD."/>
        </authorList>
    </citation>
    <scope>NUCLEOTIDE SEQUENCE [LARGE SCALE GENOMIC DNA]</scope>
    <source>
        <strain evidence="2">128R</strain>
    </source>
</reference>
<protein>
    <submittedName>
        <fullName evidence="2">Uncharacterized protein</fullName>
    </submittedName>
</protein>
<gene>
    <name evidence="2" type="ORF">FHU10_3959</name>
</gene>